<accession>A0A2J7R756</accession>
<evidence type="ECO:0000256" key="1">
    <source>
        <dbReference type="SAM" id="MobiDB-lite"/>
    </source>
</evidence>
<dbReference type="AlphaFoldDB" id="A0A2J7R756"/>
<feature type="compositionally biased region" description="Basic and acidic residues" evidence="1">
    <location>
        <begin position="223"/>
        <end position="245"/>
    </location>
</feature>
<reference evidence="2 3" key="1">
    <citation type="submission" date="2017-12" db="EMBL/GenBank/DDBJ databases">
        <title>Hemimetabolous genomes reveal molecular basis of termite eusociality.</title>
        <authorList>
            <person name="Harrison M.C."/>
            <person name="Jongepier E."/>
            <person name="Robertson H.M."/>
            <person name="Arning N."/>
            <person name="Bitard-Feildel T."/>
            <person name="Chao H."/>
            <person name="Childers C.P."/>
            <person name="Dinh H."/>
            <person name="Doddapaneni H."/>
            <person name="Dugan S."/>
            <person name="Gowin J."/>
            <person name="Greiner C."/>
            <person name="Han Y."/>
            <person name="Hu H."/>
            <person name="Hughes D.S.T."/>
            <person name="Huylmans A.-K."/>
            <person name="Kemena C."/>
            <person name="Kremer L.P.M."/>
            <person name="Lee S.L."/>
            <person name="Lopez-Ezquerra A."/>
            <person name="Mallet L."/>
            <person name="Monroy-Kuhn J.M."/>
            <person name="Moser A."/>
            <person name="Murali S.C."/>
            <person name="Muzny D.M."/>
            <person name="Otani S."/>
            <person name="Piulachs M.-D."/>
            <person name="Poelchau M."/>
            <person name="Qu J."/>
            <person name="Schaub F."/>
            <person name="Wada-Katsumata A."/>
            <person name="Worley K.C."/>
            <person name="Xie Q."/>
            <person name="Ylla G."/>
            <person name="Poulsen M."/>
            <person name="Gibbs R.A."/>
            <person name="Schal C."/>
            <person name="Richards S."/>
            <person name="Belles X."/>
            <person name="Korb J."/>
            <person name="Bornberg-Bauer E."/>
        </authorList>
    </citation>
    <scope>NUCLEOTIDE SEQUENCE [LARGE SCALE GENOMIC DNA]</scope>
    <source>
        <tissue evidence="2">Whole body</tissue>
    </source>
</reference>
<feature type="compositionally biased region" description="Polar residues" evidence="1">
    <location>
        <begin position="246"/>
        <end position="256"/>
    </location>
</feature>
<protein>
    <submittedName>
        <fullName evidence="2">Uncharacterized protein</fullName>
    </submittedName>
</protein>
<organism evidence="2 3">
    <name type="scientific">Cryptotermes secundus</name>
    <dbReference type="NCBI Taxonomy" id="105785"/>
    <lineage>
        <taxon>Eukaryota</taxon>
        <taxon>Metazoa</taxon>
        <taxon>Ecdysozoa</taxon>
        <taxon>Arthropoda</taxon>
        <taxon>Hexapoda</taxon>
        <taxon>Insecta</taxon>
        <taxon>Pterygota</taxon>
        <taxon>Neoptera</taxon>
        <taxon>Polyneoptera</taxon>
        <taxon>Dictyoptera</taxon>
        <taxon>Blattodea</taxon>
        <taxon>Blattoidea</taxon>
        <taxon>Termitoidae</taxon>
        <taxon>Kalotermitidae</taxon>
        <taxon>Cryptotermitinae</taxon>
        <taxon>Cryptotermes</taxon>
    </lineage>
</organism>
<comment type="caution">
    <text evidence="2">The sequence shown here is derived from an EMBL/GenBank/DDBJ whole genome shotgun (WGS) entry which is preliminary data.</text>
</comment>
<dbReference type="Proteomes" id="UP000235965">
    <property type="component" value="Unassembled WGS sequence"/>
</dbReference>
<dbReference type="EMBL" id="NEVH01006738">
    <property type="protein sequence ID" value="PNF36652.1"/>
    <property type="molecule type" value="Genomic_DNA"/>
</dbReference>
<keyword evidence="3" id="KW-1185">Reference proteome</keyword>
<evidence type="ECO:0000313" key="3">
    <source>
        <dbReference type="Proteomes" id="UP000235965"/>
    </source>
</evidence>
<feature type="region of interest" description="Disordered" evidence="1">
    <location>
        <begin position="217"/>
        <end position="268"/>
    </location>
</feature>
<feature type="non-terminal residue" evidence="2">
    <location>
        <position position="268"/>
    </location>
</feature>
<name>A0A2J7R756_9NEOP</name>
<proteinExistence type="predicted"/>
<evidence type="ECO:0000313" key="2">
    <source>
        <dbReference type="EMBL" id="PNF36652.1"/>
    </source>
</evidence>
<sequence>MKKSKATYLNCLVRELQPANNQLIEEPLSFRMDKGKIELSATQASADETDYKHPKQSIMTELDSPMIISGLNSDVILQHDILNQNLGSEMRNSDLQKSLNYIDDLERILDCNAEQYYNRKITATSNSVDYVIEHESKNSTITLNAPLPSTGKSSVVSEATLSVVPELSASVMSSPANISLPSEHIQNTGGINHMKRSPSSSSARNLYPNMIIISYDSDDEVTEQEREGVSGQSKHEDNTDTEETRTVTSQTFFQRKSVSEDQEYFAAH</sequence>
<gene>
    <name evidence="2" type="ORF">B7P43_G13333</name>
</gene>